<comment type="caution">
    <text evidence="2">The sequence shown here is derived from an EMBL/GenBank/DDBJ whole genome shotgun (WGS) entry which is preliminary data.</text>
</comment>
<sequence length="120" mass="13568">MDCKSPGLKLLRQQARNALETWSRRELFHVRRDWTDMSASQALQRQAGLDIIDPEEIQGLKTLNRLGEVIRPRTDRPETSGPERTTVVMLPVATRAASAHAAVPRMRTKPFKSRCCNASD</sequence>
<evidence type="ECO:0000313" key="3">
    <source>
        <dbReference type="Proteomes" id="UP001165121"/>
    </source>
</evidence>
<dbReference type="OrthoDB" id="140658at2759"/>
<dbReference type="Proteomes" id="UP001165121">
    <property type="component" value="Unassembled WGS sequence"/>
</dbReference>
<dbReference type="EMBL" id="BSXT01001008">
    <property type="protein sequence ID" value="GMF37414.1"/>
    <property type="molecule type" value="Genomic_DNA"/>
</dbReference>
<feature type="region of interest" description="Disordered" evidence="1">
    <location>
        <begin position="101"/>
        <end position="120"/>
    </location>
</feature>
<gene>
    <name evidence="2" type="ORF">Pfra01_001048500</name>
</gene>
<evidence type="ECO:0000313" key="2">
    <source>
        <dbReference type="EMBL" id="GMF37414.1"/>
    </source>
</evidence>
<proteinExistence type="predicted"/>
<organism evidence="2 3">
    <name type="scientific">Phytophthora fragariaefolia</name>
    <dbReference type="NCBI Taxonomy" id="1490495"/>
    <lineage>
        <taxon>Eukaryota</taxon>
        <taxon>Sar</taxon>
        <taxon>Stramenopiles</taxon>
        <taxon>Oomycota</taxon>
        <taxon>Peronosporomycetes</taxon>
        <taxon>Peronosporales</taxon>
        <taxon>Peronosporaceae</taxon>
        <taxon>Phytophthora</taxon>
    </lineage>
</organism>
<name>A0A9W7CP87_9STRA</name>
<evidence type="ECO:0000256" key="1">
    <source>
        <dbReference type="SAM" id="MobiDB-lite"/>
    </source>
</evidence>
<keyword evidence="3" id="KW-1185">Reference proteome</keyword>
<dbReference type="AlphaFoldDB" id="A0A9W7CP87"/>
<reference evidence="2" key="1">
    <citation type="submission" date="2023-04" db="EMBL/GenBank/DDBJ databases">
        <title>Phytophthora fragariaefolia NBRC 109709.</title>
        <authorList>
            <person name="Ichikawa N."/>
            <person name="Sato H."/>
            <person name="Tonouchi N."/>
        </authorList>
    </citation>
    <scope>NUCLEOTIDE SEQUENCE</scope>
    <source>
        <strain evidence="2">NBRC 109709</strain>
    </source>
</reference>
<protein>
    <submittedName>
        <fullName evidence="2">Unnamed protein product</fullName>
    </submittedName>
</protein>
<accession>A0A9W7CP87</accession>